<evidence type="ECO:0000313" key="2">
    <source>
        <dbReference type="EMBL" id="KYQ49288.1"/>
    </source>
</evidence>
<name>A0A151WNA1_9HYME</name>
<evidence type="ECO:0000256" key="1">
    <source>
        <dbReference type="SAM" id="MobiDB-lite"/>
    </source>
</evidence>
<protein>
    <submittedName>
        <fullName evidence="2">Uncharacterized protein</fullName>
    </submittedName>
</protein>
<dbReference type="AlphaFoldDB" id="A0A151WNA1"/>
<dbReference type="EMBL" id="KQ982918">
    <property type="protein sequence ID" value="KYQ49288.1"/>
    <property type="molecule type" value="Genomic_DNA"/>
</dbReference>
<evidence type="ECO:0000313" key="3">
    <source>
        <dbReference type="Proteomes" id="UP000075809"/>
    </source>
</evidence>
<sequence length="55" mass="6586">MAKSYPIDCANPRRRHRKIYLYVRYQDTIVVTDRQRHCRPSLSSRDDDGDDVIFS</sequence>
<keyword evidence="3" id="KW-1185">Reference proteome</keyword>
<feature type="region of interest" description="Disordered" evidence="1">
    <location>
        <begin position="36"/>
        <end position="55"/>
    </location>
</feature>
<dbReference type="Proteomes" id="UP000075809">
    <property type="component" value="Unassembled WGS sequence"/>
</dbReference>
<gene>
    <name evidence="2" type="ORF">ALC60_11642</name>
</gene>
<accession>A0A151WNA1</accession>
<reference evidence="2 3" key="1">
    <citation type="submission" date="2015-09" db="EMBL/GenBank/DDBJ databases">
        <title>Trachymyrmex zeteki WGS genome.</title>
        <authorList>
            <person name="Nygaard S."/>
            <person name="Hu H."/>
            <person name="Boomsma J."/>
            <person name="Zhang G."/>
        </authorList>
    </citation>
    <scope>NUCLEOTIDE SEQUENCE [LARGE SCALE GENOMIC DNA]</scope>
    <source>
        <strain evidence="2">Tzet28-1</strain>
        <tissue evidence="2">Whole body</tissue>
    </source>
</reference>
<proteinExistence type="predicted"/>
<organism evidence="2 3">
    <name type="scientific">Mycetomoellerius zeteki</name>
    <dbReference type="NCBI Taxonomy" id="64791"/>
    <lineage>
        <taxon>Eukaryota</taxon>
        <taxon>Metazoa</taxon>
        <taxon>Ecdysozoa</taxon>
        <taxon>Arthropoda</taxon>
        <taxon>Hexapoda</taxon>
        <taxon>Insecta</taxon>
        <taxon>Pterygota</taxon>
        <taxon>Neoptera</taxon>
        <taxon>Endopterygota</taxon>
        <taxon>Hymenoptera</taxon>
        <taxon>Apocrita</taxon>
        <taxon>Aculeata</taxon>
        <taxon>Formicoidea</taxon>
        <taxon>Formicidae</taxon>
        <taxon>Myrmicinae</taxon>
        <taxon>Mycetomoellerius</taxon>
    </lineage>
</organism>